<organism evidence="1 2">
    <name type="scientific">Mycena pura</name>
    <dbReference type="NCBI Taxonomy" id="153505"/>
    <lineage>
        <taxon>Eukaryota</taxon>
        <taxon>Fungi</taxon>
        <taxon>Dikarya</taxon>
        <taxon>Basidiomycota</taxon>
        <taxon>Agaricomycotina</taxon>
        <taxon>Agaricomycetes</taxon>
        <taxon>Agaricomycetidae</taxon>
        <taxon>Agaricales</taxon>
        <taxon>Marasmiineae</taxon>
        <taxon>Mycenaceae</taxon>
        <taxon>Mycena</taxon>
    </lineage>
</organism>
<sequence length="170" mass="19191">MWISMGTNDPTFKFAPGLAARLEYLRIDWPSSYPPERPMDPTELFAALRTLDLSPRSFDRDIEPAHVAIFAPLFSCTTAALAEIRFSYTLGRSAVRKSSFHADTLEAVAAALEKCPGTPHIRWYFSVDGRTSRKEHQLVKFTALLQAGLPRVHEQGRLYVQKCAFADDWT</sequence>
<dbReference type="EMBL" id="JARJCW010000016">
    <property type="protein sequence ID" value="KAJ7215873.1"/>
    <property type="molecule type" value="Genomic_DNA"/>
</dbReference>
<evidence type="ECO:0000313" key="1">
    <source>
        <dbReference type="EMBL" id="KAJ7215873.1"/>
    </source>
</evidence>
<gene>
    <name evidence="1" type="ORF">GGX14DRAFT_442407</name>
</gene>
<accession>A0AAD6VNY7</accession>
<dbReference type="AlphaFoldDB" id="A0AAD6VNY7"/>
<dbReference type="Proteomes" id="UP001219525">
    <property type="component" value="Unassembled WGS sequence"/>
</dbReference>
<feature type="non-terminal residue" evidence="1">
    <location>
        <position position="170"/>
    </location>
</feature>
<evidence type="ECO:0000313" key="2">
    <source>
        <dbReference type="Proteomes" id="UP001219525"/>
    </source>
</evidence>
<comment type="caution">
    <text evidence="1">The sequence shown here is derived from an EMBL/GenBank/DDBJ whole genome shotgun (WGS) entry which is preliminary data.</text>
</comment>
<keyword evidence="2" id="KW-1185">Reference proteome</keyword>
<proteinExistence type="predicted"/>
<protein>
    <submittedName>
        <fullName evidence="1">Uncharacterized protein</fullName>
    </submittedName>
</protein>
<reference evidence="1" key="1">
    <citation type="submission" date="2023-03" db="EMBL/GenBank/DDBJ databases">
        <title>Massive genome expansion in bonnet fungi (Mycena s.s.) driven by repeated elements and novel gene families across ecological guilds.</title>
        <authorList>
            <consortium name="Lawrence Berkeley National Laboratory"/>
            <person name="Harder C.B."/>
            <person name="Miyauchi S."/>
            <person name="Viragh M."/>
            <person name="Kuo A."/>
            <person name="Thoen E."/>
            <person name="Andreopoulos B."/>
            <person name="Lu D."/>
            <person name="Skrede I."/>
            <person name="Drula E."/>
            <person name="Henrissat B."/>
            <person name="Morin E."/>
            <person name="Kohler A."/>
            <person name="Barry K."/>
            <person name="LaButti K."/>
            <person name="Morin E."/>
            <person name="Salamov A."/>
            <person name="Lipzen A."/>
            <person name="Mereny Z."/>
            <person name="Hegedus B."/>
            <person name="Baldrian P."/>
            <person name="Stursova M."/>
            <person name="Weitz H."/>
            <person name="Taylor A."/>
            <person name="Grigoriev I.V."/>
            <person name="Nagy L.G."/>
            <person name="Martin F."/>
            <person name="Kauserud H."/>
        </authorList>
    </citation>
    <scope>NUCLEOTIDE SEQUENCE</scope>
    <source>
        <strain evidence="1">9144</strain>
    </source>
</reference>
<name>A0AAD6VNY7_9AGAR</name>